<organism evidence="3 4">
    <name type="scientific">Microbacterium stercoris</name>
    <dbReference type="NCBI Taxonomy" id="2820289"/>
    <lineage>
        <taxon>Bacteria</taxon>
        <taxon>Bacillati</taxon>
        <taxon>Actinomycetota</taxon>
        <taxon>Actinomycetes</taxon>
        <taxon>Micrococcales</taxon>
        <taxon>Microbacteriaceae</taxon>
        <taxon>Microbacterium</taxon>
    </lineage>
</organism>
<evidence type="ECO:0000313" key="4">
    <source>
        <dbReference type="Proteomes" id="UP000680132"/>
    </source>
</evidence>
<keyword evidence="1" id="KW-0378">Hydrolase</keyword>
<dbReference type="PANTHER" id="PTHR45766">
    <property type="entry name" value="DNA ANNEALING HELICASE AND ENDONUCLEASE ZRANB3 FAMILY MEMBER"/>
    <property type="match status" value="1"/>
</dbReference>
<dbReference type="SMART" id="SM00487">
    <property type="entry name" value="DEXDc"/>
    <property type="match status" value="1"/>
</dbReference>
<accession>A0A939QIT9</accession>
<dbReference type="EMBL" id="JAGFOA010000003">
    <property type="protein sequence ID" value="MBO3663709.1"/>
    <property type="molecule type" value="Genomic_DNA"/>
</dbReference>
<proteinExistence type="predicted"/>
<dbReference type="InterPro" id="IPR027417">
    <property type="entry name" value="P-loop_NTPase"/>
</dbReference>
<dbReference type="SUPFAM" id="SSF52540">
    <property type="entry name" value="P-loop containing nucleoside triphosphate hydrolases"/>
    <property type="match status" value="2"/>
</dbReference>
<evidence type="ECO:0000313" key="3">
    <source>
        <dbReference type="EMBL" id="MBO3663709.1"/>
    </source>
</evidence>
<dbReference type="GO" id="GO:0006281">
    <property type="term" value="P:DNA repair"/>
    <property type="evidence" value="ECO:0007669"/>
    <property type="project" value="TreeGrafter"/>
</dbReference>
<protein>
    <recommendedName>
        <fullName evidence="2">Helicase ATP-binding domain-containing protein</fullName>
    </recommendedName>
</protein>
<evidence type="ECO:0000256" key="1">
    <source>
        <dbReference type="ARBA" id="ARBA00022801"/>
    </source>
</evidence>
<dbReference type="AlphaFoldDB" id="A0A939QIT9"/>
<evidence type="ECO:0000259" key="2">
    <source>
        <dbReference type="SMART" id="SM00487"/>
    </source>
</evidence>
<comment type="caution">
    <text evidence="3">The sequence shown here is derived from an EMBL/GenBank/DDBJ whole genome shotgun (WGS) entry which is preliminary data.</text>
</comment>
<reference evidence="3" key="1">
    <citation type="submission" date="2021-03" db="EMBL/GenBank/DDBJ databases">
        <title>Microbacterium sp. nov., a novel actinobacterium isolated from cow dung.</title>
        <authorList>
            <person name="Zhang L."/>
        </authorList>
    </citation>
    <scope>NUCLEOTIDE SEQUENCE</scope>
    <source>
        <strain evidence="3">NEAU-LLB</strain>
    </source>
</reference>
<keyword evidence="4" id="KW-1185">Reference proteome</keyword>
<gene>
    <name evidence="3" type="ORF">J5V96_09295</name>
</gene>
<sequence length="461" mass="51613">MTVAFVDYESFIEERAQLKNMGGFEPVDLPGHLFDYQHALVDWAVRKGRAGIFADCGLGKTPMELAWAEQVHRRTGKPVLLLTPLAVGFQIVTEAEKFGHDAALSRDGSVTAPITVTNYEQIEKFDFSDFGGVVCDESSAIKAFDGTRREQVTEFMRRIQYRLLGTATAAPNDYFELGTSSEALGELGHTDMLTRFFVNDNRTVSSRSRFAAGSRDVGWRFKGHGEEPFWRWVSSWARAIRKPSDLGFDDRGHTLPALIQRTHVIEARESRADTLFDMPAIGLQEEREETRRTLTERCEAAAAALDDAEHGVAWCHLNDESSLLARLIDGAVEVTGSDSPEVKEEKLAAFTRGEIRVLVTKPSIGAWGLNWQHSHRMTYFPSHSYEQLYQATRRMLRFGQQHDVEVDVITTEGGLNVLANLNRKAEQADRMFTALVAHMNDAAGVTRATYDNPVEVPAWLA</sequence>
<name>A0A939QIT9_9MICO</name>
<feature type="domain" description="Helicase ATP-binding" evidence="2">
    <location>
        <begin position="29"/>
        <end position="205"/>
    </location>
</feature>
<dbReference type="GO" id="GO:0016787">
    <property type="term" value="F:hydrolase activity"/>
    <property type="evidence" value="ECO:0007669"/>
    <property type="project" value="UniProtKB-KW"/>
</dbReference>
<dbReference type="Proteomes" id="UP000680132">
    <property type="component" value="Unassembled WGS sequence"/>
</dbReference>
<dbReference type="RefSeq" id="WP_208503068.1">
    <property type="nucleotide sequence ID" value="NZ_JAGFOA010000003.1"/>
</dbReference>
<dbReference type="GO" id="GO:0031297">
    <property type="term" value="P:replication fork processing"/>
    <property type="evidence" value="ECO:0007669"/>
    <property type="project" value="TreeGrafter"/>
</dbReference>
<dbReference type="InterPro" id="IPR014001">
    <property type="entry name" value="Helicase_ATP-bd"/>
</dbReference>
<dbReference type="Gene3D" id="3.40.50.300">
    <property type="entry name" value="P-loop containing nucleotide triphosphate hydrolases"/>
    <property type="match status" value="2"/>
</dbReference>
<dbReference type="PANTHER" id="PTHR45766:SF6">
    <property type="entry name" value="SWI_SNF-RELATED MATRIX-ASSOCIATED ACTIN-DEPENDENT REGULATOR OF CHROMATIN SUBFAMILY A-LIKE PROTEIN 1"/>
    <property type="match status" value="1"/>
</dbReference>